<dbReference type="InterPro" id="IPR011061">
    <property type="entry name" value="Hirudin/antistatin"/>
</dbReference>
<dbReference type="PANTHER" id="PTHR46439:SF1">
    <property type="entry name" value="CYSTEINE-RICH MOTOR NEURON 1 PROTEIN"/>
    <property type="match status" value="1"/>
</dbReference>
<keyword evidence="1" id="KW-0732">Signal</keyword>
<dbReference type="EMBL" id="JAHRIO010040005">
    <property type="protein sequence ID" value="MEQ2170504.1"/>
    <property type="molecule type" value="Genomic_DNA"/>
</dbReference>
<evidence type="ECO:0000256" key="1">
    <source>
        <dbReference type="ARBA" id="ARBA00022729"/>
    </source>
</evidence>
<evidence type="ECO:0000259" key="3">
    <source>
        <dbReference type="PROSITE" id="PS51252"/>
    </source>
</evidence>
<name>A0ABV0NI16_9TELE</name>
<evidence type="ECO:0000313" key="4">
    <source>
        <dbReference type="EMBL" id="MEQ2170504.1"/>
    </source>
</evidence>
<proteinExistence type="predicted"/>
<gene>
    <name evidence="4" type="ORF">GOODEAATRI_000855</name>
</gene>
<keyword evidence="5" id="KW-1185">Reference proteome</keyword>
<comment type="caution">
    <text evidence="4">The sequence shown here is derived from an EMBL/GenBank/DDBJ whole genome shotgun (WGS) entry which is preliminary data.</text>
</comment>
<dbReference type="PANTHER" id="PTHR46439">
    <property type="entry name" value="CYSTEINE-RICH MOTOR NEURON 1 PROTEIN"/>
    <property type="match status" value="1"/>
</dbReference>
<dbReference type="PROSITE" id="PS51252">
    <property type="entry name" value="ANTISTASIN"/>
    <property type="match status" value="2"/>
</dbReference>
<keyword evidence="2" id="KW-0677">Repeat</keyword>
<dbReference type="InterPro" id="IPR004094">
    <property type="entry name" value="Antistasin-like"/>
</dbReference>
<feature type="domain" description="Antistasin-like" evidence="3">
    <location>
        <begin position="132"/>
        <end position="157"/>
    </location>
</feature>
<accession>A0ABV0NI16</accession>
<dbReference type="Proteomes" id="UP001476798">
    <property type="component" value="Unassembled WGS sequence"/>
</dbReference>
<evidence type="ECO:0000256" key="2">
    <source>
        <dbReference type="ARBA" id="ARBA00022737"/>
    </source>
</evidence>
<dbReference type="InterPro" id="IPR052624">
    <property type="entry name" value="CRIM1"/>
</dbReference>
<feature type="domain" description="Antistasin-like" evidence="3">
    <location>
        <begin position="45"/>
        <end position="72"/>
    </location>
</feature>
<reference evidence="4 5" key="1">
    <citation type="submission" date="2021-06" db="EMBL/GenBank/DDBJ databases">
        <authorList>
            <person name="Palmer J.M."/>
        </authorList>
    </citation>
    <scope>NUCLEOTIDE SEQUENCE [LARGE SCALE GENOMIC DNA]</scope>
    <source>
        <strain evidence="4 5">GA_2019</strain>
        <tissue evidence="4">Muscle</tissue>
    </source>
</reference>
<dbReference type="SUPFAM" id="SSF57262">
    <property type="entry name" value="Leech antihemostatic proteins"/>
    <property type="match status" value="2"/>
</dbReference>
<evidence type="ECO:0000313" key="5">
    <source>
        <dbReference type="Proteomes" id="UP001476798"/>
    </source>
</evidence>
<dbReference type="Gene3D" id="2.10.22.10">
    <property type="entry name" value="Antistasin, domain 1"/>
    <property type="match status" value="2"/>
</dbReference>
<dbReference type="Pfam" id="PF02822">
    <property type="entry name" value="Antistasin"/>
    <property type="match status" value="2"/>
</dbReference>
<sequence length="166" mass="19190">MKALSGHYVELMSMDRTKASCWVNNKLRTHEEQWKEDDCTFYDSCPDLGKYCSLQCPMGYEKDDLGCEVCECSIPTPKCRPLTCTKTCPYGYVYVHPMTLWVSHHLNPTYLICYPWIQRNKHGCEMCRCVKCPPFTCDKHCSNGYRQNRKGCNICMCKGDKVPLGI</sequence>
<organism evidence="4 5">
    <name type="scientific">Goodea atripinnis</name>
    <dbReference type="NCBI Taxonomy" id="208336"/>
    <lineage>
        <taxon>Eukaryota</taxon>
        <taxon>Metazoa</taxon>
        <taxon>Chordata</taxon>
        <taxon>Craniata</taxon>
        <taxon>Vertebrata</taxon>
        <taxon>Euteleostomi</taxon>
        <taxon>Actinopterygii</taxon>
        <taxon>Neopterygii</taxon>
        <taxon>Teleostei</taxon>
        <taxon>Neoteleostei</taxon>
        <taxon>Acanthomorphata</taxon>
        <taxon>Ovalentaria</taxon>
        <taxon>Atherinomorphae</taxon>
        <taxon>Cyprinodontiformes</taxon>
        <taxon>Goodeidae</taxon>
        <taxon>Goodea</taxon>
    </lineage>
</organism>
<protein>
    <recommendedName>
        <fullName evidence="3">Antistasin-like domain-containing protein</fullName>
    </recommendedName>
</protein>